<sequence length="97" mass="9943">MCVDSLVVPVSVSEGQILLGLVEGALLERIDALRLGALEAYKVGRDLAGEAAIGDFRLEALAVIESPVARLYVGLRDVVPAAEAEDPGQAAAADEGG</sequence>
<organism evidence="1">
    <name type="scientific">marine sediment metagenome</name>
    <dbReference type="NCBI Taxonomy" id="412755"/>
    <lineage>
        <taxon>unclassified sequences</taxon>
        <taxon>metagenomes</taxon>
        <taxon>ecological metagenomes</taxon>
    </lineage>
</organism>
<accession>X1RWG3</accession>
<proteinExistence type="predicted"/>
<name>X1RWG3_9ZZZZ</name>
<gene>
    <name evidence="1" type="ORF">S12H4_02634</name>
</gene>
<reference evidence="1" key="1">
    <citation type="journal article" date="2014" name="Front. Microbiol.">
        <title>High frequency of phylogenetically diverse reductive dehalogenase-homologous genes in deep subseafloor sedimentary metagenomes.</title>
        <authorList>
            <person name="Kawai M."/>
            <person name="Futagami T."/>
            <person name="Toyoda A."/>
            <person name="Takaki Y."/>
            <person name="Nishi S."/>
            <person name="Hori S."/>
            <person name="Arai W."/>
            <person name="Tsubouchi T."/>
            <person name="Morono Y."/>
            <person name="Uchiyama I."/>
            <person name="Ito T."/>
            <person name="Fujiyama A."/>
            <person name="Inagaki F."/>
            <person name="Takami H."/>
        </authorList>
    </citation>
    <scope>NUCLEOTIDE SEQUENCE</scope>
    <source>
        <strain evidence="1">Expedition CK06-06</strain>
    </source>
</reference>
<evidence type="ECO:0000313" key="1">
    <source>
        <dbReference type="EMBL" id="GAI67520.1"/>
    </source>
</evidence>
<comment type="caution">
    <text evidence="1">The sequence shown here is derived from an EMBL/GenBank/DDBJ whole genome shotgun (WGS) entry which is preliminary data.</text>
</comment>
<dbReference type="AlphaFoldDB" id="X1RWG3"/>
<dbReference type="EMBL" id="BARW01000665">
    <property type="protein sequence ID" value="GAI67520.1"/>
    <property type="molecule type" value="Genomic_DNA"/>
</dbReference>
<protein>
    <submittedName>
        <fullName evidence="1">Uncharacterized protein</fullName>
    </submittedName>
</protein>